<feature type="transmembrane region" description="Helical" evidence="9">
    <location>
        <begin position="428"/>
        <end position="446"/>
    </location>
</feature>
<dbReference type="PANTHER" id="PTHR43394">
    <property type="entry name" value="ATP-DEPENDENT PERMEASE MDL1, MITOCHONDRIAL"/>
    <property type="match status" value="1"/>
</dbReference>
<keyword evidence="2" id="KW-0813">Transport</keyword>
<evidence type="ECO:0000256" key="9">
    <source>
        <dbReference type="SAM" id="Phobius"/>
    </source>
</evidence>
<feature type="domain" description="ABC transmembrane type-1" evidence="11">
    <location>
        <begin position="311"/>
        <end position="594"/>
    </location>
</feature>
<dbReference type="PROSITE" id="PS00211">
    <property type="entry name" value="ABC_TRANSPORTER_1"/>
    <property type="match status" value="1"/>
</dbReference>
<gene>
    <name evidence="12" type="ORF">NESM_000683300</name>
</gene>
<evidence type="ECO:0000256" key="3">
    <source>
        <dbReference type="ARBA" id="ARBA00022692"/>
    </source>
</evidence>
<dbReference type="Gene3D" id="3.40.50.300">
    <property type="entry name" value="P-loop containing nucleotide triphosphate hydrolases"/>
    <property type="match status" value="1"/>
</dbReference>
<dbReference type="InterPro" id="IPR011527">
    <property type="entry name" value="ABC1_TM_dom"/>
</dbReference>
<dbReference type="Pfam" id="PF00005">
    <property type="entry name" value="ABC_tran"/>
    <property type="match status" value="1"/>
</dbReference>
<keyword evidence="7 9" id="KW-0472">Membrane</keyword>
<dbReference type="FunFam" id="3.40.50.300:FF:000836">
    <property type="entry name" value="ABC transporter B family member 25"/>
    <property type="match status" value="1"/>
</dbReference>
<dbReference type="InterPro" id="IPR036640">
    <property type="entry name" value="ABC1_TM_sf"/>
</dbReference>
<reference evidence="12 13" key="1">
    <citation type="journal article" date="2021" name="MBio">
        <title>A New Model Trypanosomatid, Novymonas esmeraldas: Genomic Perception of Its 'Candidatus Pandoraea novymonadis' Endosymbiont.</title>
        <authorList>
            <person name="Zakharova A."/>
            <person name="Saura A."/>
            <person name="Butenko A."/>
            <person name="Podesvova L."/>
            <person name="Warmusova S."/>
            <person name="Kostygov A.Y."/>
            <person name="Nenarokova A."/>
            <person name="Lukes J."/>
            <person name="Opperdoes F.R."/>
            <person name="Yurchenko V."/>
        </authorList>
    </citation>
    <scope>NUCLEOTIDE SEQUENCE [LARGE SCALE GENOMIC DNA]</scope>
    <source>
        <strain evidence="12 13">E262AT.01</strain>
    </source>
</reference>
<dbReference type="Gene3D" id="1.20.1560.10">
    <property type="entry name" value="ABC transporter type 1, transmembrane domain"/>
    <property type="match status" value="1"/>
</dbReference>
<keyword evidence="4" id="KW-0547">Nucleotide-binding</keyword>
<keyword evidence="3 9" id="KW-0812">Transmembrane</keyword>
<feature type="transmembrane region" description="Helical" evidence="9">
    <location>
        <begin position="187"/>
        <end position="208"/>
    </location>
</feature>
<dbReference type="GO" id="GO:0090374">
    <property type="term" value="P:oligopeptide export from mitochondrion"/>
    <property type="evidence" value="ECO:0007669"/>
    <property type="project" value="TreeGrafter"/>
</dbReference>
<dbReference type="FunFam" id="1.20.1560.10:FF:000215">
    <property type="entry name" value="ABC transporter B family member 4"/>
    <property type="match status" value="1"/>
</dbReference>
<dbReference type="InterPro" id="IPR027417">
    <property type="entry name" value="P-loop_NTPase"/>
</dbReference>
<dbReference type="InterPro" id="IPR039421">
    <property type="entry name" value="Type_1_exporter"/>
</dbReference>
<evidence type="ECO:0000259" key="10">
    <source>
        <dbReference type="PROSITE" id="PS50893"/>
    </source>
</evidence>
<keyword evidence="6 9" id="KW-1133">Transmembrane helix</keyword>
<dbReference type="AlphaFoldDB" id="A0AAW0EWA4"/>
<evidence type="ECO:0000259" key="11">
    <source>
        <dbReference type="PROSITE" id="PS50929"/>
    </source>
</evidence>
<feature type="transmembrane region" description="Helical" evidence="9">
    <location>
        <begin position="154"/>
        <end position="181"/>
    </location>
</feature>
<evidence type="ECO:0000256" key="5">
    <source>
        <dbReference type="ARBA" id="ARBA00022840"/>
    </source>
</evidence>
<feature type="region of interest" description="Disordered" evidence="8">
    <location>
        <begin position="882"/>
        <end position="917"/>
    </location>
</feature>
<dbReference type="InterPro" id="IPR003439">
    <property type="entry name" value="ABC_transporter-like_ATP-bd"/>
</dbReference>
<feature type="transmembrane region" description="Helical" evidence="9">
    <location>
        <begin position="347"/>
        <end position="374"/>
    </location>
</feature>
<dbReference type="Proteomes" id="UP001430356">
    <property type="component" value="Unassembled WGS sequence"/>
</dbReference>
<evidence type="ECO:0000256" key="4">
    <source>
        <dbReference type="ARBA" id="ARBA00022741"/>
    </source>
</evidence>
<organism evidence="12 13">
    <name type="scientific">Novymonas esmeraldas</name>
    <dbReference type="NCBI Taxonomy" id="1808958"/>
    <lineage>
        <taxon>Eukaryota</taxon>
        <taxon>Discoba</taxon>
        <taxon>Euglenozoa</taxon>
        <taxon>Kinetoplastea</taxon>
        <taxon>Metakinetoplastina</taxon>
        <taxon>Trypanosomatida</taxon>
        <taxon>Trypanosomatidae</taxon>
        <taxon>Novymonas</taxon>
    </lineage>
</organism>
<dbReference type="SUPFAM" id="SSF52540">
    <property type="entry name" value="P-loop containing nucleoside triphosphate hydrolases"/>
    <property type="match status" value="1"/>
</dbReference>
<dbReference type="GO" id="GO:0016887">
    <property type="term" value="F:ATP hydrolysis activity"/>
    <property type="evidence" value="ECO:0007669"/>
    <property type="project" value="InterPro"/>
</dbReference>
<dbReference type="InterPro" id="IPR003593">
    <property type="entry name" value="AAA+_ATPase"/>
</dbReference>
<dbReference type="PROSITE" id="PS50929">
    <property type="entry name" value="ABC_TM1F"/>
    <property type="match status" value="1"/>
</dbReference>
<evidence type="ECO:0000313" key="13">
    <source>
        <dbReference type="Proteomes" id="UP001430356"/>
    </source>
</evidence>
<dbReference type="PROSITE" id="PS50893">
    <property type="entry name" value="ABC_TRANSPORTER_2"/>
    <property type="match status" value="1"/>
</dbReference>
<dbReference type="Pfam" id="PF00664">
    <property type="entry name" value="ABC_membrane"/>
    <property type="match status" value="1"/>
</dbReference>
<evidence type="ECO:0000256" key="8">
    <source>
        <dbReference type="SAM" id="MobiDB-lite"/>
    </source>
</evidence>
<accession>A0AAW0EWA4</accession>
<feature type="domain" description="ABC transporter" evidence="10">
    <location>
        <begin position="627"/>
        <end position="867"/>
    </location>
</feature>
<keyword evidence="13" id="KW-1185">Reference proteome</keyword>
<dbReference type="InterPro" id="IPR017871">
    <property type="entry name" value="ABC_transporter-like_CS"/>
</dbReference>
<keyword evidence="5" id="KW-0067">ATP-binding</keyword>
<feature type="transmembrane region" description="Helical" evidence="9">
    <location>
        <begin position="22"/>
        <end position="45"/>
    </location>
</feature>
<dbReference type="SUPFAM" id="SSF90123">
    <property type="entry name" value="ABC transporter transmembrane region"/>
    <property type="match status" value="1"/>
</dbReference>
<feature type="transmembrane region" description="Helical" evidence="9">
    <location>
        <begin position="452"/>
        <end position="470"/>
    </location>
</feature>
<dbReference type="GO" id="GO:0005743">
    <property type="term" value="C:mitochondrial inner membrane"/>
    <property type="evidence" value="ECO:0007669"/>
    <property type="project" value="TreeGrafter"/>
</dbReference>
<dbReference type="SUPFAM" id="SSF57889">
    <property type="entry name" value="Cysteine-rich domain"/>
    <property type="match status" value="1"/>
</dbReference>
<dbReference type="CDD" id="cd18572">
    <property type="entry name" value="ABC_6TM_TAP"/>
    <property type="match status" value="1"/>
</dbReference>
<evidence type="ECO:0000256" key="1">
    <source>
        <dbReference type="ARBA" id="ARBA00004141"/>
    </source>
</evidence>
<name>A0AAW0EWA4_9TRYP</name>
<dbReference type="GO" id="GO:0005524">
    <property type="term" value="F:ATP binding"/>
    <property type="evidence" value="ECO:0007669"/>
    <property type="project" value="UniProtKB-KW"/>
</dbReference>
<evidence type="ECO:0000256" key="6">
    <source>
        <dbReference type="ARBA" id="ARBA00022989"/>
    </source>
</evidence>
<dbReference type="InterPro" id="IPR046349">
    <property type="entry name" value="C1-like_sf"/>
</dbReference>
<evidence type="ECO:0000256" key="2">
    <source>
        <dbReference type="ARBA" id="ARBA00022448"/>
    </source>
</evidence>
<proteinExistence type="predicted"/>
<dbReference type="PANTHER" id="PTHR43394:SF5">
    <property type="entry name" value="ABC TRANSPORTER B FAMILY"/>
    <property type="match status" value="1"/>
</dbReference>
<feature type="transmembrane region" description="Helical" evidence="9">
    <location>
        <begin position="65"/>
        <end position="85"/>
    </location>
</feature>
<dbReference type="SMART" id="SM00382">
    <property type="entry name" value="AAA"/>
    <property type="match status" value="1"/>
</dbReference>
<dbReference type="GO" id="GO:0015421">
    <property type="term" value="F:ABC-type oligopeptide transporter activity"/>
    <property type="evidence" value="ECO:0007669"/>
    <property type="project" value="TreeGrafter"/>
</dbReference>
<sequence length="917" mass="100681">MSAERGGRRGGGNRKVTILSSWWHRALLVLAFVCDVGCTAALVGLTNAGKWDSFSWRCVTDWRHHSLDLCALLALRLVVLVVIWVPIARLLDVEADVPEVGPTEEEETGGSAEAPRRGGYARLPSDEGGGVADDDFADVRRQSMVRQRNTRVKTVTLIATFLLFTLCNMVVALKCLFFVFAHPPLQQVLMAITVLWVNMEVFLLDVFLGDLVGGADVLKPHLHPHPLRFNHGVKATKCDVCNQRIIKEDFECVACDFDCCLNCYRRKAMTTAENNLTRSDKGIAAEMAQLSPFVYIWRSLGFLLPYWRIVAVSIGCLIVNQLIRVSLPNYQGKVLDSIVSANEGSFWYNIQCYCALSAITLVLGSARSFCSILVTRNLTMGMREHLFAKLIYRDICFYDGTTVGSLTARMTNDVQATIQPVQTLMNSVLSNVITLFGAIAMCLLVSWRLAMITLTVVGPIIFITGTYARWSARINRGVWDALAQANSTATEAFSNIRTIRAFSTEEHEKKKFAASMEEALSKTLRDAIAFSGTFLATNLMDLGSSAVLLGFGGFIIMTQPSELTVGQLVTFQLYSSMMNSAYQGLNGVLNQFTKSAGAAERVLTMLEIEADIDPTKGTELPRLEGSMTLDHVRFHYQMRPDRTVLSDITVEFPRNSVTAIVGRSGGGKSTIMHLLLRMYDPQEGRVLVDGHDIRDLSLVWLHHQCAVVAQDTQLFNCSIEDNIGYGLDGVSHEAVVEAAKAANAHDFIVGFPEGYATFVGERGVRLSGGQRQRIAIARALLRKPRVLLLDEATSALDSESEALVQRALDQLIANLHESCTIIVIAHRLSTIVNANNIVVIEAGAAAEQGTHEELLQRHGAYWRLVNRQLQDGRTTIDFDAEEGVVSSSDPHHSPHGGRGRGGGGDRGGGRARVDADA</sequence>
<comment type="subcellular location">
    <subcellularLocation>
        <location evidence="1">Membrane</location>
        <topology evidence="1">Multi-pass membrane protein</topology>
    </subcellularLocation>
</comment>
<dbReference type="EMBL" id="JAECZO010000103">
    <property type="protein sequence ID" value="KAK7197360.1"/>
    <property type="molecule type" value="Genomic_DNA"/>
</dbReference>
<evidence type="ECO:0000313" key="12">
    <source>
        <dbReference type="EMBL" id="KAK7197360.1"/>
    </source>
</evidence>
<feature type="compositionally biased region" description="Basic and acidic residues" evidence="8">
    <location>
        <begin position="907"/>
        <end position="917"/>
    </location>
</feature>
<protein>
    <submittedName>
        <fullName evidence="12">ABC transporter transmembrane protein</fullName>
    </submittedName>
</protein>
<evidence type="ECO:0000256" key="7">
    <source>
        <dbReference type="ARBA" id="ARBA00023136"/>
    </source>
</evidence>
<feature type="transmembrane region" description="Helical" evidence="9">
    <location>
        <begin position="306"/>
        <end position="327"/>
    </location>
</feature>
<comment type="caution">
    <text evidence="12">The sequence shown here is derived from an EMBL/GenBank/DDBJ whole genome shotgun (WGS) entry which is preliminary data.</text>
</comment>
<feature type="region of interest" description="Disordered" evidence="8">
    <location>
        <begin position="101"/>
        <end position="134"/>
    </location>
</feature>